<dbReference type="EMBL" id="DXDU01000080">
    <property type="protein sequence ID" value="HIY26504.1"/>
    <property type="molecule type" value="Genomic_DNA"/>
</dbReference>
<evidence type="ECO:0000256" key="1">
    <source>
        <dbReference type="ARBA" id="ARBA00023211"/>
    </source>
</evidence>
<dbReference type="CDD" id="cd07944">
    <property type="entry name" value="DRE_TIM_HOA_like"/>
    <property type="match status" value="1"/>
</dbReference>
<dbReference type="Proteomes" id="UP000823915">
    <property type="component" value="Unassembled WGS sequence"/>
</dbReference>
<dbReference type="AlphaFoldDB" id="A0A9D1YCX2"/>
<accession>A0A9D1YCX2</accession>
<dbReference type="InterPro" id="IPR000891">
    <property type="entry name" value="PYR_CT"/>
</dbReference>
<dbReference type="PANTHER" id="PTHR10277">
    <property type="entry name" value="HOMOCITRATE SYNTHASE-RELATED"/>
    <property type="match status" value="1"/>
</dbReference>
<feature type="domain" description="Pyruvate carboxyltransferase" evidence="2">
    <location>
        <begin position="140"/>
        <end position="246"/>
    </location>
</feature>
<sequence length="520" mass="58629">MSVELLDCTLRDGGYLNQWKFGRRTIPGFLETLDRAGVDVMEVGFLTGEARGREYSLFASLEEVARVLPRKKRGKFVAMVALGELELDPGSLPPYDGETLDGVRLSFRKGDRDKAFRWARELQDKGYPVFFQPVGTVFYSDLELLHLVEQVNILEPYAFYVVDTLGSMYREQVTRRFHLLDENLAPGIRLGLHGHNNLQLAFANAQAVAALPTKRPLVVDSSVFGMGRGAGNLPTELMAQYLDRTGTGRYDVSLILEAYDRFIAPLGQGGQWGYSVAYHIAASHLCHPNYAAYLLEKGTLSMKELAQIVEEIPRDRRAQYDQDLIAKLYRQRQTREVDDGAAVEELTKLFAQRPLLLLGEGACQEGQGQRLREFIARRRPVVVELNFRDAAFPADLCFFTSRRGADWLEEGGFPRAVVTSNVAWEEDLPCLWADYRQCLGEDALVFDAPELMALKFFQRCGVGEAYLAGFPQGAACPLGRDCLWGPKPQSPDRRRRLREQLEALGLKIVFLHPRDLEDLL</sequence>
<evidence type="ECO:0000259" key="2">
    <source>
        <dbReference type="Pfam" id="PF00682"/>
    </source>
</evidence>
<name>A0A9D1YCX2_9FIRM</name>
<keyword evidence="1" id="KW-0464">Manganese</keyword>
<dbReference type="GO" id="GO:0009098">
    <property type="term" value="P:L-leucine biosynthetic process"/>
    <property type="evidence" value="ECO:0007669"/>
    <property type="project" value="TreeGrafter"/>
</dbReference>
<dbReference type="SUPFAM" id="SSF51569">
    <property type="entry name" value="Aldolase"/>
    <property type="match status" value="1"/>
</dbReference>
<comment type="caution">
    <text evidence="3">The sequence shown here is derived from an EMBL/GenBank/DDBJ whole genome shotgun (WGS) entry which is preliminary data.</text>
</comment>
<evidence type="ECO:0000313" key="3">
    <source>
        <dbReference type="EMBL" id="HIY26504.1"/>
    </source>
</evidence>
<protein>
    <submittedName>
        <fullName evidence="3">Aldolase catalytic domain-containing protein</fullName>
    </submittedName>
</protein>
<evidence type="ECO:0000313" key="4">
    <source>
        <dbReference type="Proteomes" id="UP000823915"/>
    </source>
</evidence>
<organism evidence="3 4">
    <name type="scientific">Candidatus Acutalibacter pullistercoris</name>
    <dbReference type="NCBI Taxonomy" id="2838418"/>
    <lineage>
        <taxon>Bacteria</taxon>
        <taxon>Bacillati</taxon>
        <taxon>Bacillota</taxon>
        <taxon>Clostridia</taxon>
        <taxon>Eubacteriales</taxon>
        <taxon>Acutalibacteraceae</taxon>
        <taxon>Acutalibacter</taxon>
    </lineage>
</organism>
<proteinExistence type="predicted"/>
<dbReference type="Gene3D" id="3.20.20.70">
    <property type="entry name" value="Aldolase class I"/>
    <property type="match status" value="1"/>
</dbReference>
<dbReference type="Pfam" id="PF00682">
    <property type="entry name" value="HMGL-like"/>
    <property type="match status" value="1"/>
</dbReference>
<dbReference type="GO" id="GO:0003852">
    <property type="term" value="F:2-isopropylmalate synthase activity"/>
    <property type="evidence" value="ECO:0007669"/>
    <property type="project" value="TreeGrafter"/>
</dbReference>
<reference evidence="3" key="2">
    <citation type="submission" date="2021-04" db="EMBL/GenBank/DDBJ databases">
        <authorList>
            <person name="Gilroy R."/>
        </authorList>
    </citation>
    <scope>NUCLEOTIDE SEQUENCE</scope>
    <source>
        <strain evidence="3">1282</strain>
    </source>
</reference>
<dbReference type="PANTHER" id="PTHR10277:SF9">
    <property type="entry name" value="2-ISOPROPYLMALATE SYNTHASE 1, CHLOROPLASTIC-RELATED"/>
    <property type="match status" value="1"/>
</dbReference>
<reference evidence="3" key="1">
    <citation type="journal article" date="2021" name="PeerJ">
        <title>Extensive microbial diversity within the chicken gut microbiome revealed by metagenomics and culture.</title>
        <authorList>
            <person name="Gilroy R."/>
            <person name="Ravi A."/>
            <person name="Getino M."/>
            <person name="Pursley I."/>
            <person name="Horton D.L."/>
            <person name="Alikhan N.F."/>
            <person name="Baker D."/>
            <person name="Gharbi K."/>
            <person name="Hall N."/>
            <person name="Watson M."/>
            <person name="Adriaenssens E.M."/>
            <person name="Foster-Nyarko E."/>
            <person name="Jarju S."/>
            <person name="Secka A."/>
            <person name="Antonio M."/>
            <person name="Oren A."/>
            <person name="Chaudhuri R.R."/>
            <person name="La Ragione R."/>
            <person name="Hildebrand F."/>
            <person name="Pallen M.J."/>
        </authorList>
    </citation>
    <scope>NUCLEOTIDE SEQUENCE</scope>
    <source>
        <strain evidence="3">1282</strain>
    </source>
</reference>
<dbReference type="InterPro" id="IPR050073">
    <property type="entry name" value="2-IPM_HCS-like"/>
</dbReference>
<gene>
    <name evidence="3" type="ORF">H9838_04930</name>
</gene>
<dbReference type="InterPro" id="IPR013785">
    <property type="entry name" value="Aldolase_TIM"/>
</dbReference>